<gene>
    <name evidence="1" type="ordered locus">MTR_6g034705</name>
</gene>
<dbReference type="EMBL" id="CM001222">
    <property type="protein sequence ID" value="KEH25810.1"/>
    <property type="molecule type" value="Genomic_DNA"/>
</dbReference>
<proteinExistence type="predicted"/>
<organism evidence="1 3">
    <name type="scientific">Medicago truncatula</name>
    <name type="common">Barrel medic</name>
    <name type="synonym">Medicago tribuloides</name>
    <dbReference type="NCBI Taxonomy" id="3880"/>
    <lineage>
        <taxon>Eukaryota</taxon>
        <taxon>Viridiplantae</taxon>
        <taxon>Streptophyta</taxon>
        <taxon>Embryophyta</taxon>
        <taxon>Tracheophyta</taxon>
        <taxon>Spermatophyta</taxon>
        <taxon>Magnoliopsida</taxon>
        <taxon>eudicotyledons</taxon>
        <taxon>Gunneridae</taxon>
        <taxon>Pentapetalae</taxon>
        <taxon>rosids</taxon>
        <taxon>fabids</taxon>
        <taxon>Fabales</taxon>
        <taxon>Fabaceae</taxon>
        <taxon>Papilionoideae</taxon>
        <taxon>50 kb inversion clade</taxon>
        <taxon>NPAAA clade</taxon>
        <taxon>Hologalegina</taxon>
        <taxon>IRL clade</taxon>
        <taxon>Trifolieae</taxon>
        <taxon>Medicago</taxon>
    </lineage>
</organism>
<dbReference type="EnsemblPlants" id="KEH25810">
    <property type="protein sequence ID" value="KEH25810"/>
    <property type="gene ID" value="MTR_6g034705"/>
</dbReference>
<sequence>MICVLGYDNGEGLSLWNLSPQSPSEEDRHTLKAAYFVAEQIWILVSEGPRDRKCK</sequence>
<dbReference type="HOGENOM" id="CLU_3035421_0_0_1"/>
<evidence type="ECO:0000313" key="3">
    <source>
        <dbReference type="Proteomes" id="UP000002051"/>
    </source>
</evidence>
<reference evidence="2" key="3">
    <citation type="submission" date="2015-04" db="UniProtKB">
        <authorList>
            <consortium name="EnsemblPlants"/>
        </authorList>
    </citation>
    <scope>IDENTIFICATION</scope>
    <source>
        <strain evidence="2">cv. Jemalong A17</strain>
    </source>
</reference>
<reference evidence="1 3" key="2">
    <citation type="journal article" date="2014" name="BMC Genomics">
        <title>An improved genome release (version Mt4.0) for the model legume Medicago truncatula.</title>
        <authorList>
            <person name="Tang H."/>
            <person name="Krishnakumar V."/>
            <person name="Bidwell S."/>
            <person name="Rosen B."/>
            <person name="Chan A."/>
            <person name="Zhou S."/>
            <person name="Gentzbittel L."/>
            <person name="Childs K.L."/>
            <person name="Yandell M."/>
            <person name="Gundlach H."/>
            <person name="Mayer K.F."/>
            <person name="Schwartz D.C."/>
            <person name="Town C.D."/>
        </authorList>
    </citation>
    <scope>GENOME REANNOTATION</scope>
    <source>
        <strain evidence="1">A17</strain>
        <strain evidence="2 3">cv. Jemalong A17</strain>
    </source>
</reference>
<protein>
    <submittedName>
        <fullName evidence="1 2">Uncharacterized protein</fullName>
    </submittedName>
</protein>
<accession>A0A072UJ36</accession>
<keyword evidence="3" id="KW-1185">Reference proteome</keyword>
<name>A0A072UJ36_MEDTR</name>
<evidence type="ECO:0000313" key="2">
    <source>
        <dbReference type="EnsemblPlants" id="KEH25810"/>
    </source>
</evidence>
<dbReference type="AlphaFoldDB" id="A0A072UJ36"/>
<reference evidence="1 3" key="1">
    <citation type="journal article" date="2011" name="Nature">
        <title>The Medicago genome provides insight into the evolution of rhizobial symbioses.</title>
        <authorList>
            <person name="Young N.D."/>
            <person name="Debelle F."/>
            <person name="Oldroyd G.E."/>
            <person name="Geurts R."/>
            <person name="Cannon S.B."/>
            <person name="Udvardi M.K."/>
            <person name="Benedito V.A."/>
            <person name="Mayer K.F."/>
            <person name="Gouzy J."/>
            <person name="Schoof H."/>
            <person name="Van de Peer Y."/>
            <person name="Proost S."/>
            <person name="Cook D.R."/>
            <person name="Meyers B.C."/>
            <person name="Spannagl M."/>
            <person name="Cheung F."/>
            <person name="De Mita S."/>
            <person name="Krishnakumar V."/>
            <person name="Gundlach H."/>
            <person name="Zhou S."/>
            <person name="Mudge J."/>
            <person name="Bharti A.K."/>
            <person name="Murray J.D."/>
            <person name="Naoumkina M.A."/>
            <person name="Rosen B."/>
            <person name="Silverstein K.A."/>
            <person name="Tang H."/>
            <person name="Rombauts S."/>
            <person name="Zhao P.X."/>
            <person name="Zhou P."/>
            <person name="Barbe V."/>
            <person name="Bardou P."/>
            <person name="Bechner M."/>
            <person name="Bellec A."/>
            <person name="Berger A."/>
            <person name="Berges H."/>
            <person name="Bidwell S."/>
            <person name="Bisseling T."/>
            <person name="Choisne N."/>
            <person name="Couloux A."/>
            <person name="Denny R."/>
            <person name="Deshpande S."/>
            <person name="Dai X."/>
            <person name="Doyle J.J."/>
            <person name="Dudez A.M."/>
            <person name="Farmer A.D."/>
            <person name="Fouteau S."/>
            <person name="Franken C."/>
            <person name="Gibelin C."/>
            <person name="Gish J."/>
            <person name="Goldstein S."/>
            <person name="Gonzalez A.J."/>
            <person name="Green P.J."/>
            <person name="Hallab A."/>
            <person name="Hartog M."/>
            <person name="Hua A."/>
            <person name="Humphray S.J."/>
            <person name="Jeong D.H."/>
            <person name="Jing Y."/>
            <person name="Jocker A."/>
            <person name="Kenton S.M."/>
            <person name="Kim D.J."/>
            <person name="Klee K."/>
            <person name="Lai H."/>
            <person name="Lang C."/>
            <person name="Lin S."/>
            <person name="Macmil S.L."/>
            <person name="Magdelenat G."/>
            <person name="Matthews L."/>
            <person name="McCorrison J."/>
            <person name="Monaghan E.L."/>
            <person name="Mun J.H."/>
            <person name="Najar F.Z."/>
            <person name="Nicholson C."/>
            <person name="Noirot C."/>
            <person name="O'Bleness M."/>
            <person name="Paule C.R."/>
            <person name="Poulain J."/>
            <person name="Prion F."/>
            <person name="Qin B."/>
            <person name="Qu C."/>
            <person name="Retzel E.F."/>
            <person name="Riddle C."/>
            <person name="Sallet E."/>
            <person name="Samain S."/>
            <person name="Samson N."/>
            <person name="Sanders I."/>
            <person name="Saurat O."/>
            <person name="Scarpelli C."/>
            <person name="Schiex T."/>
            <person name="Segurens B."/>
            <person name="Severin A.J."/>
            <person name="Sherrier D.J."/>
            <person name="Shi R."/>
            <person name="Sims S."/>
            <person name="Singer S.R."/>
            <person name="Sinharoy S."/>
            <person name="Sterck L."/>
            <person name="Viollet A."/>
            <person name="Wang B.B."/>
            <person name="Wang K."/>
            <person name="Wang M."/>
            <person name="Wang X."/>
            <person name="Warfsmann J."/>
            <person name="Weissenbach J."/>
            <person name="White D.D."/>
            <person name="White J.D."/>
            <person name="Wiley G.B."/>
            <person name="Wincker P."/>
            <person name="Xing Y."/>
            <person name="Yang L."/>
            <person name="Yao Z."/>
            <person name="Ying F."/>
            <person name="Zhai J."/>
            <person name="Zhou L."/>
            <person name="Zuber A."/>
            <person name="Denarie J."/>
            <person name="Dixon R.A."/>
            <person name="May G.D."/>
            <person name="Schwartz D.C."/>
            <person name="Rogers J."/>
            <person name="Quetier F."/>
            <person name="Town C.D."/>
            <person name="Roe B.A."/>
        </authorList>
    </citation>
    <scope>NUCLEOTIDE SEQUENCE [LARGE SCALE GENOMIC DNA]</scope>
    <source>
        <strain evidence="1">A17</strain>
        <strain evidence="2 3">cv. Jemalong A17</strain>
    </source>
</reference>
<dbReference type="Proteomes" id="UP000002051">
    <property type="component" value="Chromosome 6"/>
</dbReference>
<evidence type="ECO:0000313" key="1">
    <source>
        <dbReference type="EMBL" id="KEH25810.1"/>
    </source>
</evidence>